<keyword evidence="4" id="KW-1185">Reference proteome</keyword>
<comment type="caution">
    <text evidence="3">The sequence shown here is derived from an EMBL/GenBank/DDBJ whole genome shotgun (WGS) entry which is preliminary data.</text>
</comment>
<evidence type="ECO:0000256" key="1">
    <source>
        <dbReference type="ARBA" id="ARBA00022980"/>
    </source>
</evidence>
<evidence type="ECO:0000313" key="3">
    <source>
        <dbReference type="EMBL" id="MDO7788903.1"/>
    </source>
</evidence>
<keyword evidence="2" id="KW-0687">Ribonucleoprotein</keyword>
<dbReference type="InterPro" id="IPR014722">
    <property type="entry name" value="Rib_uL2_dom2"/>
</dbReference>
<evidence type="ECO:0000313" key="4">
    <source>
        <dbReference type="Proteomes" id="UP001172911"/>
    </source>
</evidence>
<protein>
    <submittedName>
        <fullName evidence="3">KOW domain-containing RNA-binding protein</fullName>
    </submittedName>
</protein>
<reference evidence="3" key="2">
    <citation type="submission" date="2023-03" db="EMBL/GenBank/DDBJ databases">
        <authorList>
            <person name="Zhang Z."/>
        </authorList>
    </citation>
    <scope>NUCLEOTIDE SEQUENCE</scope>
    <source>
        <strain evidence="3">DSA</strain>
    </source>
</reference>
<dbReference type="InterPro" id="IPR041985">
    <property type="entry name" value="Ribosomal_eL14_KOW"/>
</dbReference>
<dbReference type="SUPFAM" id="SSF50104">
    <property type="entry name" value="Translation proteins SH3-like domain"/>
    <property type="match status" value="1"/>
</dbReference>
<dbReference type="AlphaFoldDB" id="A0AAW7ZGT5"/>
<dbReference type="GO" id="GO:1990904">
    <property type="term" value="C:ribonucleoprotein complex"/>
    <property type="evidence" value="ECO:0007669"/>
    <property type="project" value="UniProtKB-KW"/>
</dbReference>
<sequence length="106" mass="11982">MQGLVIKVRPGQLVSSTQGRDTGRYYLVLSSLDDHFVEVTDGEYRGIEKPKRKNVRHLKIWPIVSESMAEKLAGNIRLTNNDIMSSLAEMQRSIQEEPLLKGKEVG</sequence>
<dbReference type="CDD" id="cd06088">
    <property type="entry name" value="KOW_RPL14"/>
    <property type="match status" value="1"/>
</dbReference>
<dbReference type="GO" id="GO:0005840">
    <property type="term" value="C:ribosome"/>
    <property type="evidence" value="ECO:0007669"/>
    <property type="project" value="UniProtKB-KW"/>
</dbReference>
<dbReference type="InterPro" id="IPR008991">
    <property type="entry name" value="Translation_prot_SH3-like_sf"/>
</dbReference>
<organism evidence="3 4">
    <name type="scientific">Desulforamulus aquiferis</name>
    <dbReference type="NCBI Taxonomy" id="1397668"/>
    <lineage>
        <taxon>Bacteria</taxon>
        <taxon>Bacillati</taxon>
        <taxon>Bacillota</taxon>
        <taxon>Clostridia</taxon>
        <taxon>Eubacteriales</taxon>
        <taxon>Peptococcaceae</taxon>
        <taxon>Desulforamulus</taxon>
    </lineage>
</organism>
<dbReference type="Proteomes" id="UP001172911">
    <property type="component" value="Unassembled WGS sequence"/>
</dbReference>
<dbReference type="EMBL" id="JARPTC010000027">
    <property type="protein sequence ID" value="MDO7788903.1"/>
    <property type="molecule type" value="Genomic_DNA"/>
</dbReference>
<evidence type="ECO:0000256" key="2">
    <source>
        <dbReference type="ARBA" id="ARBA00023274"/>
    </source>
</evidence>
<dbReference type="Gene3D" id="2.30.30.30">
    <property type="match status" value="1"/>
</dbReference>
<keyword evidence="1" id="KW-0689">Ribosomal protein</keyword>
<proteinExistence type="predicted"/>
<dbReference type="RefSeq" id="WP_304545317.1">
    <property type="nucleotide sequence ID" value="NZ_JARPTC010000027.1"/>
</dbReference>
<gene>
    <name evidence="3" type="ORF">P6N53_16930</name>
</gene>
<name>A0AAW7ZGT5_9FIRM</name>
<reference evidence="3" key="1">
    <citation type="journal article" date="2023" name="J. Hazard. Mater.">
        <title>Anaerobic biodegradation of pyrene and benzo[a]pyrene by a new sulfate-reducing Desulforamulus aquiferis strain DSA.</title>
        <authorList>
            <person name="Zhang Z."/>
            <person name="Sun J."/>
            <person name="Gong X."/>
            <person name="Wang C."/>
            <person name="Wang H."/>
        </authorList>
    </citation>
    <scope>NUCLEOTIDE SEQUENCE</scope>
    <source>
        <strain evidence="3">DSA</strain>
    </source>
</reference>
<accession>A0AAW7ZGT5</accession>